<dbReference type="RefSeq" id="WP_073314235.1">
    <property type="nucleotide sequence ID" value="NZ_FQYP01000001.1"/>
</dbReference>
<accession>A0A1M6BKC2</accession>
<evidence type="ECO:0000313" key="1">
    <source>
        <dbReference type="EMBL" id="SHI49164.1"/>
    </source>
</evidence>
<keyword evidence="2" id="KW-1185">Reference proteome</keyword>
<proteinExistence type="predicted"/>
<name>A0A1M6BKC2_9FLAO</name>
<dbReference type="Proteomes" id="UP000184432">
    <property type="component" value="Unassembled WGS sequence"/>
</dbReference>
<evidence type="ECO:0000313" key="2">
    <source>
        <dbReference type="Proteomes" id="UP000184432"/>
    </source>
</evidence>
<dbReference type="OrthoDB" id="1163917at2"/>
<dbReference type="EMBL" id="FQYP01000001">
    <property type="protein sequence ID" value="SHI49164.1"/>
    <property type="molecule type" value="Genomic_DNA"/>
</dbReference>
<gene>
    <name evidence="1" type="ORF">SAMN04488508_101882</name>
</gene>
<sequence length="63" mass="7018">MKKILNLKDVQVLNKKDQQEINGSFGVLRPYCNGPKRCCITTPNGAVFCDYGYCQSNGSCVWA</sequence>
<dbReference type="AlphaFoldDB" id="A0A1M6BKC2"/>
<reference evidence="2" key="1">
    <citation type="submission" date="2016-11" db="EMBL/GenBank/DDBJ databases">
        <authorList>
            <person name="Varghese N."/>
            <person name="Submissions S."/>
        </authorList>
    </citation>
    <scope>NUCLEOTIDE SEQUENCE [LARGE SCALE GENOMIC DNA]</scope>
    <source>
        <strain evidence="2">DSM 22623</strain>
    </source>
</reference>
<protein>
    <submittedName>
        <fullName evidence="1">Uncharacterized protein</fullName>
    </submittedName>
</protein>
<organism evidence="1 2">
    <name type="scientific">Aquimarina spongiae</name>
    <dbReference type="NCBI Taxonomy" id="570521"/>
    <lineage>
        <taxon>Bacteria</taxon>
        <taxon>Pseudomonadati</taxon>
        <taxon>Bacteroidota</taxon>
        <taxon>Flavobacteriia</taxon>
        <taxon>Flavobacteriales</taxon>
        <taxon>Flavobacteriaceae</taxon>
        <taxon>Aquimarina</taxon>
    </lineage>
</organism>